<feature type="transmembrane region" description="Helical" evidence="1">
    <location>
        <begin position="7"/>
        <end position="26"/>
    </location>
</feature>
<evidence type="ECO:0000256" key="1">
    <source>
        <dbReference type="SAM" id="Phobius"/>
    </source>
</evidence>
<protein>
    <submittedName>
        <fullName evidence="2">Uncharacterized protein</fullName>
    </submittedName>
</protein>
<dbReference type="AlphaFoldDB" id="A0A6A6GHU6"/>
<keyword evidence="1" id="KW-0812">Transmembrane</keyword>
<dbReference type="Proteomes" id="UP000799538">
    <property type="component" value="Unassembled WGS sequence"/>
</dbReference>
<keyword evidence="1" id="KW-0472">Membrane</keyword>
<organism evidence="2 3">
    <name type="scientific">Elsinoe ampelina</name>
    <dbReference type="NCBI Taxonomy" id="302913"/>
    <lineage>
        <taxon>Eukaryota</taxon>
        <taxon>Fungi</taxon>
        <taxon>Dikarya</taxon>
        <taxon>Ascomycota</taxon>
        <taxon>Pezizomycotina</taxon>
        <taxon>Dothideomycetes</taxon>
        <taxon>Dothideomycetidae</taxon>
        <taxon>Myriangiales</taxon>
        <taxon>Elsinoaceae</taxon>
        <taxon>Elsinoe</taxon>
    </lineage>
</organism>
<dbReference type="EMBL" id="ML992504">
    <property type="protein sequence ID" value="KAF2225241.1"/>
    <property type="molecule type" value="Genomic_DNA"/>
</dbReference>
<proteinExistence type="predicted"/>
<accession>A0A6A6GHU6</accession>
<keyword evidence="3" id="KW-1185">Reference proteome</keyword>
<sequence length="389" mass="43447">MKHASMVCSSFLVATAAIVSIIYLLVHVGEVRLQQLFHLSEDSQWRSDIKPGIGFDLTSTYGVAAVSYPNGTNVAIAKIDGSTKYRETIHRLSLETSKHIAPPYDNLGDRWDDLPRQELRKWKKRLGLPASTDVGTLAEMVASLRDAVVQFTGSGIDSAVTTLPHLVAVYNEDITDAFEHVGLSSPVVWFYDHLVYETISAYAGHGLGIFKNFTNAEYTYDHMHDFDSEELLVILYTPDVLTVAVSSVKGAYFLWEPSVRFRLDFDLGSDKLAHFLTPEEIEEYWSLVGEAIQEIYLARRYDPPHRVFLLGDSAGIPNFNDTVKGVISQLTNADVPFYDTDPVFAAAKGAAEFAKRAPYTDLWWEIGWNKSHNLSTPSTSPGLRSQLME</sequence>
<evidence type="ECO:0000313" key="3">
    <source>
        <dbReference type="Proteomes" id="UP000799538"/>
    </source>
</evidence>
<keyword evidence="1" id="KW-1133">Transmembrane helix</keyword>
<dbReference type="OrthoDB" id="3643156at2759"/>
<reference evidence="3" key="1">
    <citation type="journal article" date="2020" name="Stud. Mycol.">
        <title>101 Dothideomycetes genomes: A test case for predicting lifestyles and emergence of pathogens.</title>
        <authorList>
            <person name="Haridas S."/>
            <person name="Albert R."/>
            <person name="Binder M."/>
            <person name="Bloem J."/>
            <person name="LaButti K."/>
            <person name="Salamov A."/>
            <person name="Andreopoulos B."/>
            <person name="Baker S."/>
            <person name="Barry K."/>
            <person name="Bills G."/>
            <person name="Bluhm B."/>
            <person name="Cannon C."/>
            <person name="Castanera R."/>
            <person name="Culley D."/>
            <person name="Daum C."/>
            <person name="Ezra D."/>
            <person name="Gonzalez J."/>
            <person name="Henrissat B."/>
            <person name="Kuo A."/>
            <person name="Liang C."/>
            <person name="Lipzen A."/>
            <person name="Lutzoni F."/>
            <person name="Magnuson J."/>
            <person name="Mondo S."/>
            <person name="Nolan M."/>
            <person name="Ohm R."/>
            <person name="Pangilinan J."/>
            <person name="Park H.-J."/>
            <person name="Ramirez L."/>
            <person name="Alfaro M."/>
            <person name="Sun H."/>
            <person name="Tritt A."/>
            <person name="Yoshinaga Y."/>
            <person name="Zwiers L.-H."/>
            <person name="Turgeon B."/>
            <person name="Goodwin S."/>
            <person name="Spatafora J."/>
            <person name="Crous P."/>
            <person name="Grigoriev I."/>
        </authorList>
    </citation>
    <scope>NUCLEOTIDE SEQUENCE [LARGE SCALE GENOMIC DNA]</scope>
    <source>
        <strain evidence="3">CECT 20119</strain>
    </source>
</reference>
<evidence type="ECO:0000313" key="2">
    <source>
        <dbReference type="EMBL" id="KAF2225241.1"/>
    </source>
</evidence>
<name>A0A6A6GHU6_9PEZI</name>
<gene>
    <name evidence="2" type="ORF">BDZ85DRAFT_90644</name>
</gene>